<feature type="transmembrane region" description="Helical" evidence="1">
    <location>
        <begin position="28"/>
        <end position="48"/>
    </location>
</feature>
<organism evidence="2 3">
    <name type="scientific">Thermoanaerobacter thermohydrosulfuricus</name>
    <name type="common">Clostridium thermohydrosulfuricum</name>
    <dbReference type="NCBI Taxonomy" id="1516"/>
    <lineage>
        <taxon>Bacteria</taxon>
        <taxon>Bacillati</taxon>
        <taxon>Bacillota</taxon>
        <taxon>Clostridia</taxon>
        <taxon>Thermoanaerobacterales</taxon>
        <taxon>Thermoanaerobacteraceae</taxon>
        <taxon>Thermoanaerobacter</taxon>
    </lineage>
</organism>
<sequence>MKPSRVIILGIVIISAAAFAVNNPLPTLYIILGLVGIIAVFMIIGFFFEYIRAIGLGIFLSYLVMFAVVIFDMALSPDKRNMIPILESGTSNLLIKFFPHLPAIHLIADNFWWLYMVSMIFPTTYYIYKYYKQLEREGRYF</sequence>
<keyword evidence="1" id="KW-0472">Membrane</keyword>
<evidence type="ECO:0000256" key="1">
    <source>
        <dbReference type="SAM" id="Phobius"/>
    </source>
</evidence>
<evidence type="ECO:0000313" key="3">
    <source>
        <dbReference type="Proteomes" id="UP000183404"/>
    </source>
</evidence>
<feature type="transmembrane region" description="Helical" evidence="1">
    <location>
        <begin position="111"/>
        <end position="128"/>
    </location>
</feature>
<keyword evidence="1" id="KW-0812">Transmembrane</keyword>
<name>A0A1G7ITV9_THETY</name>
<dbReference type="EMBL" id="FNBS01000005">
    <property type="protein sequence ID" value="SDF15984.1"/>
    <property type="molecule type" value="Genomic_DNA"/>
</dbReference>
<keyword evidence="1" id="KW-1133">Transmembrane helix</keyword>
<gene>
    <name evidence="2" type="ORF">SAMN04244560_00329</name>
</gene>
<feature type="transmembrane region" description="Helical" evidence="1">
    <location>
        <begin position="55"/>
        <end position="75"/>
    </location>
</feature>
<evidence type="ECO:0000313" key="2">
    <source>
        <dbReference type="EMBL" id="SDF15984.1"/>
    </source>
</evidence>
<dbReference type="Proteomes" id="UP000183404">
    <property type="component" value="Unassembled WGS sequence"/>
</dbReference>
<accession>A0A1G7ITV9</accession>
<dbReference type="AlphaFoldDB" id="A0A1G7ITV9"/>
<dbReference type="RefSeq" id="WP_074592019.1">
    <property type="nucleotide sequence ID" value="NZ_FNBS01000005.1"/>
</dbReference>
<proteinExistence type="predicted"/>
<protein>
    <submittedName>
        <fullName evidence="2">Uncharacterized protein</fullName>
    </submittedName>
</protein>
<reference evidence="2 3" key="1">
    <citation type="submission" date="2016-10" db="EMBL/GenBank/DDBJ databases">
        <authorList>
            <person name="de Groot N.N."/>
        </authorList>
    </citation>
    <scope>NUCLEOTIDE SEQUENCE [LARGE SCALE GENOMIC DNA]</scope>
    <source>
        <strain evidence="2 3">DSM 569</strain>
    </source>
</reference>